<gene>
    <name evidence="1" type="ORF">MLD38_024209</name>
</gene>
<proteinExistence type="predicted"/>
<name>A0ACB9NT43_9MYRT</name>
<comment type="caution">
    <text evidence="1">The sequence shown here is derived from an EMBL/GenBank/DDBJ whole genome shotgun (WGS) entry which is preliminary data.</text>
</comment>
<accession>A0ACB9NT43</accession>
<dbReference type="Proteomes" id="UP001057402">
    <property type="component" value="Chromosome 7"/>
</dbReference>
<protein>
    <submittedName>
        <fullName evidence="1">Uncharacterized protein</fullName>
    </submittedName>
</protein>
<keyword evidence="2" id="KW-1185">Reference proteome</keyword>
<evidence type="ECO:0000313" key="1">
    <source>
        <dbReference type="EMBL" id="KAI4339246.1"/>
    </source>
</evidence>
<dbReference type="EMBL" id="CM042886">
    <property type="protein sequence ID" value="KAI4339246.1"/>
    <property type="molecule type" value="Genomic_DNA"/>
</dbReference>
<organism evidence="1 2">
    <name type="scientific">Melastoma candidum</name>
    <dbReference type="NCBI Taxonomy" id="119954"/>
    <lineage>
        <taxon>Eukaryota</taxon>
        <taxon>Viridiplantae</taxon>
        <taxon>Streptophyta</taxon>
        <taxon>Embryophyta</taxon>
        <taxon>Tracheophyta</taxon>
        <taxon>Spermatophyta</taxon>
        <taxon>Magnoliopsida</taxon>
        <taxon>eudicotyledons</taxon>
        <taxon>Gunneridae</taxon>
        <taxon>Pentapetalae</taxon>
        <taxon>rosids</taxon>
        <taxon>malvids</taxon>
        <taxon>Myrtales</taxon>
        <taxon>Melastomataceae</taxon>
        <taxon>Melastomatoideae</taxon>
        <taxon>Melastomateae</taxon>
        <taxon>Melastoma</taxon>
    </lineage>
</organism>
<reference evidence="2" key="1">
    <citation type="journal article" date="2023" name="Front. Plant Sci.">
        <title>Chromosomal-level genome assembly of Melastoma candidum provides insights into trichome evolution.</title>
        <authorList>
            <person name="Zhong Y."/>
            <person name="Wu W."/>
            <person name="Sun C."/>
            <person name="Zou P."/>
            <person name="Liu Y."/>
            <person name="Dai S."/>
            <person name="Zhou R."/>
        </authorList>
    </citation>
    <scope>NUCLEOTIDE SEQUENCE [LARGE SCALE GENOMIC DNA]</scope>
</reference>
<evidence type="ECO:0000313" key="2">
    <source>
        <dbReference type="Proteomes" id="UP001057402"/>
    </source>
</evidence>
<sequence>MTSCRDIADADTTDCGSFFDHVDDLLDVPDDDDDNAGCSRLPIRLDTFPCPDSFFSNSAELSVPPYDDIVHLEWLSTFGEDPFSGGLAVSDPPTGSLGEQLPDHGASALDSTSSCSAENSATVTVGVSHCGRSRSKRARPRTVSFRPVMVPHLRPVPSGTAAFAESESSAESRLVIRIPKGSNPECEKKTKRRKIKFSLLPAIPADRDEPSQHARKCLHCEITETPQWRAGPMGPKTLCNACGVRYKSGRLFPEYRPAASPTFLPSVHSNSHKKVLEMRNNVVEREAIEPIPNARVAAMERA</sequence>